<proteinExistence type="predicted"/>
<accession>A0AAE3J1H7</accession>
<comment type="caution">
    <text evidence="1">The sequence shown here is derived from an EMBL/GenBank/DDBJ whole genome shotgun (WGS) entry which is preliminary data.</text>
</comment>
<dbReference type="RefSeq" id="WP_263954972.1">
    <property type="nucleotide sequence ID" value="NZ_JAOYFC010000006.1"/>
</dbReference>
<evidence type="ECO:0000313" key="1">
    <source>
        <dbReference type="EMBL" id="MCV6826000.1"/>
    </source>
</evidence>
<keyword evidence="2" id="KW-1185">Reference proteome</keyword>
<dbReference type="AlphaFoldDB" id="A0AAE3J1H7"/>
<dbReference type="Proteomes" id="UP001208041">
    <property type="component" value="Unassembled WGS sequence"/>
</dbReference>
<gene>
    <name evidence="1" type="ORF">OH136_15665</name>
</gene>
<reference evidence="1" key="1">
    <citation type="submission" date="2022-10" db="EMBL/GenBank/DDBJ databases">
        <authorList>
            <person name="Yue Y."/>
        </authorList>
    </citation>
    <scope>NUCLEOTIDE SEQUENCE</scope>
    <source>
        <strain evidence="1">Z654</strain>
    </source>
</reference>
<organism evidence="1 2">
    <name type="scientific">Halocynthiibacter halioticoli</name>
    <dbReference type="NCBI Taxonomy" id="2986804"/>
    <lineage>
        <taxon>Bacteria</taxon>
        <taxon>Pseudomonadati</taxon>
        <taxon>Pseudomonadota</taxon>
        <taxon>Alphaproteobacteria</taxon>
        <taxon>Rhodobacterales</taxon>
        <taxon>Paracoccaceae</taxon>
        <taxon>Halocynthiibacter</taxon>
    </lineage>
</organism>
<protein>
    <submittedName>
        <fullName evidence="1">Uncharacterized protein</fullName>
    </submittedName>
</protein>
<evidence type="ECO:0000313" key="2">
    <source>
        <dbReference type="Proteomes" id="UP001208041"/>
    </source>
</evidence>
<sequence length="67" mass="7039">MSKLVGPFANANVTANPNGPKMAAPSAAKAKLDLKSEEGKKMLMAMLLNGMAGRNTLMGQTMMNSKK</sequence>
<name>A0AAE3J1H7_9RHOB</name>
<dbReference type="EMBL" id="JAOYFC010000006">
    <property type="protein sequence ID" value="MCV6826000.1"/>
    <property type="molecule type" value="Genomic_DNA"/>
</dbReference>